<evidence type="ECO:0000313" key="2">
    <source>
        <dbReference type="EMBL" id="MFD2516003.1"/>
    </source>
</evidence>
<proteinExistence type="predicted"/>
<protein>
    <submittedName>
        <fullName evidence="2">Uncharacterized protein</fullName>
    </submittedName>
</protein>
<sequence length="136" mass="15688">MKLLNYLLTTVVVLFSFGASAQSNTQQTFSEKFEVFIETPYAQLRWTQSPDASESATYSTPMPNPIDVTKTYVEDPESGLWHYPNIGKVLDPETGYYIDFDAHRYYLYRVNPKTGKIYKGKSEVEVKKKKTDNNKH</sequence>
<feature type="chain" id="PRO_5045694288" evidence="1">
    <location>
        <begin position="22"/>
        <end position="136"/>
    </location>
</feature>
<evidence type="ECO:0000313" key="3">
    <source>
        <dbReference type="Proteomes" id="UP001597544"/>
    </source>
</evidence>
<organism evidence="2 3">
    <name type="scientific">Pontibacter locisalis</name>
    <dbReference type="NCBI Taxonomy" id="1719035"/>
    <lineage>
        <taxon>Bacteria</taxon>
        <taxon>Pseudomonadati</taxon>
        <taxon>Bacteroidota</taxon>
        <taxon>Cytophagia</taxon>
        <taxon>Cytophagales</taxon>
        <taxon>Hymenobacteraceae</taxon>
        <taxon>Pontibacter</taxon>
    </lineage>
</organism>
<accession>A0ABW5ISS3</accession>
<keyword evidence="3" id="KW-1185">Reference proteome</keyword>
<dbReference type="RefSeq" id="WP_377511948.1">
    <property type="nucleotide sequence ID" value="NZ_JBHULU010000034.1"/>
</dbReference>
<gene>
    <name evidence="2" type="ORF">ACFSRY_19175</name>
</gene>
<name>A0ABW5ISS3_9BACT</name>
<dbReference type="Proteomes" id="UP001597544">
    <property type="component" value="Unassembled WGS sequence"/>
</dbReference>
<keyword evidence="1" id="KW-0732">Signal</keyword>
<feature type="signal peptide" evidence="1">
    <location>
        <begin position="1"/>
        <end position="21"/>
    </location>
</feature>
<comment type="caution">
    <text evidence="2">The sequence shown here is derived from an EMBL/GenBank/DDBJ whole genome shotgun (WGS) entry which is preliminary data.</text>
</comment>
<dbReference type="EMBL" id="JBHULU010000034">
    <property type="protein sequence ID" value="MFD2516003.1"/>
    <property type="molecule type" value="Genomic_DNA"/>
</dbReference>
<evidence type="ECO:0000256" key="1">
    <source>
        <dbReference type="SAM" id="SignalP"/>
    </source>
</evidence>
<reference evidence="3" key="1">
    <citation type="journal article" date="2019" name="Int. J. Syst. Evol. Microbiol.">
        <title>The Global Catalogue of Microorganisms (GCM) 10K type strain sequencing project: providing services to taxonomists for standard genome sequencing and annotation.</title>
        <authorList>
            <consortium name="The Broad Institute Genomics Platform"/>
            <consortium name="The Broad Institute Genome Sequencing Center for Infectious Disease"/>
            <person name="Wu L."/>
            <person name="Ma J."/>
        </authorList>
    </citation>
    <scope>NUCLEOTIDE SEQUENCE [LARGE SCALE GENOMIC DNA]</scope>
    <source>
        <strain evidence="3">KCTC 42498</strain>
    </source>
</reference>